<dbReference type="InterPro" id="IPR017560">
    <property type="entry name" value="Cyt_c_biogenesis_CcmI"/>
</dbReference>
<keyword evidence="2" id="KW-0472">Membrane</keyword>
<dbReference type="NCBIfam" id="TIGR03142">
    <property type="entry name" value="cytochro_ccmI"/>
    <property type="match status" value="1"/>
</dbReference>
<sequence>MTFIVVAIGMAAVIAAVLTLTLVRGRRGDEPAAAYDLRVYRDQLDEVERDLGRGVITEDEAARIRTEVSRRVLEADRKLARQSGSGQAPKALSLAAGVAVLAVLMGGTWITYSANGAPGYADQPLDLRKTEAADYRATRMKQAEAEEQAPPMPGLPTPDAEHLELVKKLREVVAQRGDDPQGLALLAHNEAALGNFRAAYEAQKRLIALKGGSATAADYATEADMMVLAASGYVSPEAEAALEQALNRNPQNGTALYYWGLMHIQTGRPDIAFRVWRELLSLSHADDPWLPIVREQMPNLAWYAGDERYQLPPMPAAAGAPGSATGPSAEDIAAAAEMTPEARDEMIRGMVARLSARMADQGGSPEDWARLIGALGVLGDSEQAGAIWAEARQTFAADPEALATIRAAAQSAGVAE</sequence>
<dbReference type="Proteomes" id="UP000064912">
    <property type="component" value="Chromosome"/>
</dbReference>
<keyword evidence="2" id="KW-1133">Transmembrane helix</keyword>
<accession>A0A0D6B3B2</accession>
<dbReference type="KEGG" id="rsu:NHU_02196"/>
<gene>
    <name evidence="3" type="ORF">NHU_02196</name>
</gene>
<dbReference type="GO" id="GO:0017004">
    <property type="term" value="P:cytochrome complex assembly"/>
    <property type="evidence" value="ECO:0007669"/>
    <property type="project" value="UniProtKB-KW"/>
</dbReference>
<organism evidence="3 4">
    <name type="scientific">Rhodovulum sulfidophilum</name>
    <name type="common">Rhodobacter sulfidophilus</name>
    <dbReference type="NCBI Taxonomy" id="35806"/>
    <lineage>
        <taxon>Bacteria</taxon>
        <taxon>Pseudomonadati</taxon>
        <taxon>Pseudomonadota</taxon>
        <taxon>Alphaproteobacteria</taxon>
        <taxon>Rhodobacterales</taxon>
        <taxon>Paracoccaceae</taxon>
        <taxon>Rhodovulum</taxon>
    </lineage>
</organism>
<reference evidence="3 4" key="1">
    <citation type="submission" date="2015-02" db="EMBL/GenBank/DDBJ databases">
        <title>Genome sequene of Rhodovulum sulfidophilum DSM 2351.</title>
        <authorList>
            <person name="Nagao N."/>
        </authorList>
    </citation>
    <scope>NUCLEOTIDE SEQUENCE [LARGE SCALE GENOMIC DNA]</scope>
    <source>
        <strain evidence="3 4">DSM 2351</strain>
    </source>
</reference>
<keyword evidence="2" id="KW-0812">Transmembrane</keyword>
<dbReference type="Gene3D" id="1.25.40.10">
    <property type="entry name" value="Tetratricopeptide repeat domain"/>
    <property type="match status" value="1"/>
</dbReference>
<protein>
    <submittedName>
        <fullName evidence="3">Cytochrome c-type biogenesis protein cycH</fullName>
    </submittedName>
</protein>
<proteinExistence type="predicted"/>
<evidence type="ECO:0000256" key="2">
    <source>
        <dbReference type="SAM" id="Phobius"/>
    </source>
</evidence>
<dbReference type="InterPro" id="IPR011990">
    <property type="entry name" value="TPR-like_helical_dom_sf"/>
</dbReference>
<dbReference type="SUPFAM" id="SSF48452">
    <property type="entry name" value="TPR-like"/>
    <property type="match status" value="1"/>
</dbReference>
<dbReference type="AlphaFoldDB" id="A0A0D6B3B2"/>
<feature type="transmembrane region" description="Helical" evidence="2">
    <location>
        <begin position="6"/>
        <end position="23"/>
    </location>
</feature>
<dbReference type="PATRIC" id="fig|35806.4.peg.2262"/>
<name>A0A0D6B3B2_RHOSU</name>
<dbReference type="eggNOG" id="COG4235">
    <property type="taxonomic scope" value="Bacteria"/>
</dbReference>
<evidence type="ECO:0000256" key="1">
    <source>
        <dbReference type="ARBA" id="ARBA00022748"/>
    </source>
</evidence>
<dbReference type="EMBL" id="AP014800">
    <property type="protein sequence ID" value="BAQ69350.1"/>
    <property type="molecule type" value="Genomic_DNA"/>
</dbReference>
<keyword evidence="1" id="KW-0201">Cytochrome c-type biogenesis</keyword>
<feature type="transmembrane region" description="Helical" evidence="2">
    <location>
        <begin position="91"/>
        <end position="112"/>
    </location>
</feature>
<evidence type="ECO:0000313" key="3">
    <source>
        <dbReference type="EMBL" id="BAQ69350.1"/>
    </source>
</evidence>
<evidence type="ECO:0000313" key="4">
    <source>
        <dbReference type="Proteomes" id="UP000064912"/>
    </source>
</evidence>